<dbReference type="HOGENOM" id="CLU_1323237_0_0_1"/>
<keyword evidence="3" id="KW-1185">Reference proteome</keyword>
<sequence>MIRIQKSVNNSNMMICEEEFSQTSLQQNQYNQQFSKLAILSQKSSESKQLGYHRYLVNEYINLSKQNLCDETCSVYTQGYSFEEKNLQMRIIIQPHKGFFASFAYQINIIATRQYPYHPLIVQSQKKIFHPNFDQITNNLYLEDLDFQKWNPQTSLYMLILKIKWLFLEPKIDYIPENSHDCCLSYIYDKEDFKRKLNDSQNWVSNTMDQEESQQYHQIQYSIPKNFRATSCLVNRKKRLIGSNYNLPLIMNDYNREKIKLY</sequence>
<gene>
    <name evidence="2" type="ORF">TTHERM_00571820</name>
</gene>
<feature type="domain" description="UBC core" evidence="1">
    <location>
        <begin position="51"/>
        <end position="218"/>
    </location>
</feature>
<name>Q24HZ2_TETTS</name>
<dbReference type="OrthoDB" id="1158011at2759"/>
<dbReference type="RefSeq" id="XP_001027688.2">
    <property type="nucleotide sequence ID" value="XM_001027688.2"/>
</dbReference>
<accession>Q24HZ2</accession>
<dbReference type="EMBL" id="GG662498">
    <property type="protein sequence ID" value="EAS07446.2"/>
    <property type="molecule type" value="Genomic_DNA"/>
</dbReference>
<dbReference type="CDD" id="cd23794">
    <property type="entry name" value="UBCc_UBE2F_UBE2M"/>
    <property type="match status" value="1"/>
</dbReference>
<reference evidence="3" key="1">
    <citation type="journal article" date="2006" name="PLoS Biol.">
        <title>Macronuclear genome sequence of the ciliate Tetrahymena thermophila, a model eukaryote.</title>
        <authorList>
            <person name="Eisen J.A."/>
            <person name="Coyne R.S."/>
            <person name="Wu M."/>
            <person name="Wu D."/>
            <person name="Thiagarajan M."/>
            <person name="Wortman J.R."/>
            <person name="Badger J.H."/>
            <person name="Ren Q."/>
            <person name="Amedeo P."/>
            <person name="Jones K.M."/>
            <person name="Tallon L.J."/>
            <person name="Delcher A.L."/>
            <person name="Salzberg S.L."/>
            <person name="Silva J.C."/>
            <person name="Haas B.J."/>
            <person name="Majoros W.H."/>
            <person name="Farzad M."/>
            <person name="Carlton J.M."/>
            <person name="Smith R.K. Jr."/>
            <person name="Garg J."/>
            <person name="Pearlman R.E."/>
            <person name="Karrer K.M."/>
            <person name="Sun L."/>
            <person name="Manning G."/>
            <person name="Elde N.C."/>
            <person name="Turkewitz A.P."/>
            <person name="Asai D.J."/>
            <person name="Wilkes D.E."/>
            <person name="Wang Y."/>
            <person name="Cai H."/>
            <person name="Collins K."/>
            <person name="Stewart B.A."/>
            <person name="Lee S.R."/>
            <person name="Wilamowska K."/>
            <person name="Weinberg Z."/>
            <person name="Ruzzo W.L."/>
            <person name="Wloga D."/>
            <person name="Gaertig J."/>
            <person name="Frankel J."/>
            <person name="Tsao C.-C."/>
            <person name="Gorovsky M.A."/>
            <person name="Keeling P.J."/>
            <person name="Waller R.F."/>
            <person name="Patron N.J."/>
            <person name="Cherry J.M."/>
            <person name="Stover N.A."/>
            <person name="Krieger C.J."/>
            <person name="del Toro C."/>
            <person name="Ryder H.F."/>
            <person name="Williamson S.C."/>
            <person name="Barbeau R.A."/>
            <person name="Hamilton E.P."/>
            <person name="Orias E."/>
        </authorList>
    </citation>
    <scope>NUCLEOTIDE SEQUENCE [LARGE SCALE GENOMIC DNA]</scope>
    <source>
        <strain evidence="3">SB210</strain>
    </source>
</reference>
<dbReference type="Proteomes" id="UP000009168">
    <property type="component" value="Unassembled WGS sequence"/>
</dbReference>
<dbReference type="KEGG" id="tet:TTHERM_00571820"/>
<organism evidence="2 3">
    <name type="scientific">Tetrahymena thermophila (strain SB210)</name>
    <dbReference type="NCBI Taxonomy" id="312017"/>
    <lineage>
        <taxon>Eukaryota</taxon>
        <taxon>Sar</taxon>
        <taxon>Alveolata</taxon>
        <taxon>Ciliophora</taxon>
        <taxon>Intramacronucleata</taxon>
        <taxon>Oligohymenophorea</taxon>
        <taxon>Hymenostomatida</taxon>
        <taxon>Tetrahymenina</taxon>
        <taxon>Tetrahymenidae</taxon>
        <taxon>Tetrahymena</taxon>
    </lineage>
</organism>
<dbReference type="Pfam" id="PF00179">
    <property type="entry name" value="UQ_con"/>
    <property type="match status" value="1"/>
</dbReference>
<dbReference type="InterPro" id="IPR000608">
    <property type="entry name" value="UBC"/>
</dbReference>
<evidence type="ECO:0000313" key="3">
    <source>
        <dbReference type="Proteomes" id="UP000009168"/>
    </source>
</evidence>
<dbReference type="SUPFAM" id="SSF54495">
    <property type="entry name" value="UBC-like"/>
    <property type="match status" value="1"/>
</dbReference>
<evidence type="ECO:0000259" key="1">
    <source>
        <dbReference type="PROSITE" id="PS50127"/>
    </source>
</evidence>
<dbReference type="AlphaFoldDB" id="Q24HZ2"/>
<dbReference type="STRING" id="312017.Q24HZ2"/>
<dbReference type="InParanoid" id="Q24HZ2"/>
<evidence type="ECO:0000313" key="2">
    <source>
        <dbReference type="EMBL" id="EAS07446.2"/>
    </source>
</evidence>
<dbReference type="InterPro" id="IPR016135">
    <property type="entry name" value="UBQ-conjugating_enzyme/RWD"/>
</dbReference>
<dbReference type="Gene3D" id="3.10.110.10">
    <property type="entry name" value="Ubiquitin Conjugating Enzyme"/>
    <property type="match status" value="1"/>
</dbReference>
<proteinExistence type="predicted"/>
<protein>
    <submittedName>
        <fullName evidence="2">Ubiquitin-conjugating enzyme</fullName>
    </submittedName>
</protein>
<dbReference type="PROSITE" id="PS50127">
    <property type="entry name" value="UBC_2"/>
    <property type="match status" value="1"/>
</dbReference>
<dbReference type="GeneID" id="7823897"/>